<dbReference type="HOGENOM" id="CLU_1990647_0_0_10"/>
<dbReference type="EMBL" id="ACVA01000004">
    <property type="protein sequence ID" value="EEX19963.1"/>
    <property type="molecule type" value="Genomic_DNA"/>
</dbReference>
<evidence type="ECO:0000313" key="2">
    <source>
        <dbReference type="EMBL" id="EEX19963.1"/>
    </source>
</evidence>
<comment type="caution">
    <text evidence="2">The sequence shown here is derived from an EMBL/GenBank/DDBJ whole genome shotgun (WGS) entry which is preliminary data.</text>
</comment>
<proteinExistence type="predicted"/>
<keyword evidence="1" id="KW-0472">Membrane</keyword>
<keyword evidence="1" id="KW-1133">Transmembrane helix</keyword>
<protein>
    <submittedName>
        <fullName evidence="2">Uncharacterized protein</fullName>
    </submittedName>
</protein>
<accession>C9MKJ5</accession>
<sequence>MQTFVFTFSSPLATVSQAFSFTFSNPLATISQTFVFTLANRSPPLLGRSVGALFYLLLLLLILLLSGKKKLKPLCIFIHRYCSRFTHPEQRLGFQFQTISIIKCAHFSKRRPIITDNSNKYASSG</sequence>
<keyword evidence="1" id="KW-0812">Transmembrane</keyword>
<dbReference type="AlphaFoldDB" id="C9MKJ5"/>
<name>C9MKJ5_9BACT</name>
<keyword evidence="3" id="KW-1185">Reference proteome</keyword>
<reference evidence="2 3" key="1">
    <citation type="submission" date="2009-09" db="EMBL/GenBank/DDBJ databases">
        <authorList>
            <person name="Weinstock G."/>
            <person name="Sodergren E."/>
            <person name="Clifton S."/>
            <person name="Fulton L."/>
            <person name="Fulton B."/>
            <person name="Courtney L."/>
            <person name="Fronick C."/>
            <person name="Harrison M."/>
            <person name="Strong C."/>
            <person name="Farmer C."/>
            <person name="Delahaunty K."/>
            <person name="Markovic C."/>
            <person name="Hall O."/>
            <person name="Minx P."/>
            <person name="Tomlinson C."/>
            <person name="Mitreva M."/>
            <person name="Nelson J."/>
            <person name="Hou S."/>
            <person name="Wollam A."/>
            <person name="Pepin K.H."/>
            <person name="Johnson M."/>
            <person name="Bhonagiri V."/>
            <person name="Nash W.E."/>
            <person name="Warren W."/>
            <person name="Chinwalla A."/>
            <person name="Mardis E.R."/>
            <person name="Wilson R.K."/>
        </authorList>
    </citation>
    <scope>NUCLEOTIDE SEQUENCE [LARGE SCALE GENOMIC DNA]</scope>
    <source>
        <strain evidence="2 3">F0319</strain>
    </source>
</reference>
<evidence type="ECO:0000313" key="3">
    <source>
        <dbReference type="Proteomes" id="UP000003327"/>
    </source>
</evidence>
<feature type="transmembrane region" description="Helical" evidence="1">
    <location>
        <begin position="44"/>
        <end position="65"/>
    </location>
</feature>
<evidence type="ECO:0000256" key="1">
    <source>
        <dbReference type="SAM" id="Phobius"/>
    </source>
</evidence>
<dbReference type="Proteomes" id="UP000003327">
    <property type="component" value="Unassembled WGS sequence"/>
</dbReference>
<gene>
    <name evidence="2" type="ORF">HMPREF0973_00103</name>
</gene>
<organism evidence="2 3">
    <name type="scientific">Prevotella veroralis F0319</name>
    <dbReference type="NCBI Taxonomy" id="649761"/>
    <lineage>
        <taxon>Bacteria</taxon>
        <taxon>Pseudomonadati</taxon>
        <taxon>Bacteroidota</taxon>
        <taxon>Bacteroidia</taxon>
        <taxon>Bacteroidales</taxon>
        <taxon>Prevotellaceae</taxon>
        <taxon>Prevotella</taxon>
    </lineage>
</organism>